<dbReference type="GO" id="GO:0016491">
    <property type="term" value="F:oxidoreductase activity"/>
    <property type="evidence" value="ECO:0007669"/>
    <property type="project" value="InterPro"/>
</dbReference>
<feature type="domain" description="Rubrerythrin diiron-binding" evidence="1">
    <location>
        <begin position="6"/>
        <end position="145"/>
    </location>
</feature>
<dbReference type="GO" id="GO:0046872">
    <property type="term" value="F:metal ion binding"/>
    <property type="evidence" value="ECO:0007669"/>
    <property type="project" value="InterPro"/>
</dbReference>
<dbReference type="InterPro" id="IPR009078">
    <property type="entry name" value="Ferritin-like_SF"/>
</dbReference>
<comment type="caution">
    <text evidence="2">The sequence shown here is derived from an EMBL/GenBank/DDBJ whole genome shotgun (WGS) entry which is preliminary data.</text>
</comment>
<dbReference type="Gene3D" id="1.20.1260.10">
    <property type="match status" value="1"/>
</dbReference>
<dbReference type="InterPro" id="IPR012347">
    <property type="entry name" value="Ferritin-like"/>
</dbReference>
<name>A0A7V3ZYP7_UNCW3</name>
<dbReference type="Pfam" id="PF02915">
    <property type="entry name" value="Rubrerythrin"/>
    <property type="match status" value="1"/>
</dbReference>
<sequence length="166" mass="19444">MDKLTIIDMAIENEKSAIFTYLEIARKTKDTSGKNMFITLAGEEVKHLVSLTEVKELFNKKVHIKTLEVPKSEIEKLLPDIKTREKKKHGKSELSELDALEIALEHERKAMEFYETHYQTVDDESLKELLKKLYETEKAHYELIMAQIDYIKGTGFWFDIPEFSME</sequence>
<proteinExistence type="predicted"/>
<dbReference type="AlphaFoldDB" id="A0A7V3ZYP7"/>
<dbReference type="SUPFAM" id="SSF47240">
    <property type="entry name" value="Ferritin-like"/>
    <property type="match status" value="1"/>
</dbReference>
<accession>A0A7V3ZYP7</accession>
<protein>
    <submittedName>
        <fullName evidence="2">Rubrerythrin</fullName>
    </submittedName>
</protein>
<evidence type="ECO:0000313" key="2">
    <source>
        <dbReference type="EMBL" id="HGL18077.1"/>
    </source>
</evidence>
<dbReference type="EMBL" id="DTDJ01000046">
    <property type="protein sequence ID" value="HGL18077.1"/>
    <property type="molecule type" value="Genomic_DNA"/>
</dbReference>
<reference evidence="2" key="1">
    <citation type="journal article" date="2020" name="mSystems">
        <title>Genome- and Community-Level Interaction Insights into Carbon Utilization and Element Cycling Functions of Hydrothermarchaeota in Hydrothermal Sediment.</title>
        <authorList>
            <person name="Zhou Z."/>
            <person name="Liu Y."/>
            <person name="Xu W."/>
            <person name="Pan J."/>
            <person name="Luo Z.H."/>
            <person name="Li M."/>
        </authorList>
    </citation>
    <scope>NUCLEOTIDE SEQUENCE [LARGE SCALE GENOMIC DNA]</scope>
    <source>
        <strain evidence="2">SpSt-69</strain>
    </source>
</reference>
<dbReference type="InterPro" id="IPR003251">
    <property type="entry name" value="Rr_diiron-bd_dom"/>
</dbReference>
<dbReference type="CDD" id="cd01045">
    <property type="entry name" value="Ferritin_like_AB"/>
    <property type="match status" value="1"/>
</dbReference>
<dbReference type="PANTHER" id="PTHR33531:SF10">
    <property type="entry name" value="BLR7895 PROTEIN"/>
    <property type="match status" value="1"/>
</dbReference>
<evidence type="ECO:0000259" key="1">
    <source>
        <dbReference type="Pfam" id="PF02915"/>
    </source>
</evidence>
<gene>
    <name evidence="2" type="ORF">ENU66_07105</name>
</gene>
<dbReference type="PANTHER" id="PTHR33531">
    <property type="entry name" value="RUBRERYTHRIN SUBFAMILY"/>
    <property type="match status" value="1"/>
</dbReference>
<organism evidence="2">
    <name type="scientific">candidate division WOR-3 bacterium</name>
    <dbReference type="NCBI Taxonomy" id="2052148"/>
    <lineage>
        <taxon>Bacteria</taxon>
        <taxon>Bacteria division WOR-3</taxon>
    </lineage>
</organism>